<accession>A0ABN7EAX5</accession>
<dbReference type="InterPro" id="IPR012334">
    <property type="entry name" value="Pectin_lyas_fold"/>
</dbReference>
<keyword evidence="6" id="KW-1185">Reference proteome</keyword>
<organism evidence="5 6">
    <name type="scientific">Spirodela intermedia</name>
    <name type="common">Intermediate duckweed</name>
    <dbReference type="NCBI Taxonomy" id="51605"/>
    <lineage>
        <taxon>Eukaryota</taxon>
        <taxon>Viridiplantae</taxon>
        <taxon>Streptophyta</taxon>
        <taxon>Embryophyta</taxon>
        <taxon>Tracheophyta</taxon>
        <taxon>Spermatophyta</taxon>
        <taxon>Magnoliopsida</taxon>
        <taxon>Liliopsida</taxon>
        <taxon>Araceae</taxon>
        <taxon>Lemnoideae</taxon>
        <taxon>Spirodela</taxon>
    </lineage>
</organism>
<comment type="caution">
    <text evidence="5">The sequence shown here is derived from an EMBL/GenBank/DDBJ whole genome shotgun (WGS) entry which is preliminary data.</text>
</comment>
<dbReference type="Proteomes" id="UP001189122">
    <property type="component" value="Unassembled WGS sequence"/>
</dbReference>
<keyword evidence="2" id="KW-0378">Hydrolase</keyword>
<name>A0ABN7EAX5_SPIIN</name>
<dbReference type="Pfam" id="PF01095">
    <property type="entry name" value="Pectinesterase"/>
    <property type="match status" value="1"/>
</dbReference>
<evidence type="ECO:0000256" key="3">
    <source>
        <dbReference type="ARBA" id="ARBA00023085"/>
    </source>
</evidence>
<dbReference type="InterPro" id="IPR011050">
    <property type="entry name" value="Pectin_lyase_fold/virulence"/>
</dbReference>
<evidence type="ECO:0000313" key="5">
    <source>
        <dbReference type="EMBL" id="CAA6675052.1"/>
    </source>
</evidence>
<dbReference type="SUPFAM" id="SSF51126">
    <property type="entry name" value="Pectin lyase-like"/>
    <property type="match status" value="1"/>
</dbReference>
<dbReference type="PANTHER" id="PTHR31707">
    <property type="entry name" value="PECTINESTERASE"/>
    <property type="match status" value="1"/>
</dbReference>
<dbReference type="EMBL" id="CACRZD030000207">
    <property type="protein sequence ID" value="CAA6675052.1"/>
    <property type="molecule type" value="Genomic_DNA"/>
</dbReference>
<evidence type="ECO:0000313" key="6">
    <source>
        <dbReference type="Proteomes" id="UP001189122"/>
    </source>
</evidence>
<gene>
    <name evidence="5" type="ORF">SI7747_UN021394</name>
</gene>
<sequence>MINKQLARRSSLSQLAVRALEDCELLSVSTSTSSRAPWRRSTSATTFSTRRPSGRRLCSVRCSPISRPASTASSWPLRTLPGALSRAWVHGKNKKSNFGRGFVRGAEFPMRRVLLFDDANSGEDGRLPLTMSRRNREIFEWATGRRLLQAPSSNQILVRDVVIVSKGKNRNFTTIGDAVKSAPDNTDVKSGYFLIYIVAASMRSTLMCPRTRTVLGQGFVAINITFRNTAGAVKHQAVAVRNGADQSTFHRCSFEGYQDTLYTHSLRQFYRQCDIYGTACNLYARLPLTGQKNMVTAQGRTDPNQNTGTSIQGCRILAAPDLAKSGSNAKTYLGRPWKLYSRTIVMQSFLDQLIDPAGWLPWDGDFALSTLFYAEFRNTGPRAGTTGRVKWPGLRVINATDALNFTVANFIVGDKWLPTTGVSYLSGLT</sequence>
<proteinExistence type="predicted"/>
<feature type="domain" description="Pectinesterase catalytic" evidence="4">
    <location>
        <begin position="210"/>
        <end position="414"/>
    </location>
</feature>
<reference evidence="6" key="1">
    <citation type="journal article" date="2020" name="Sci. Rep.">
        <title>Chromosome-scale genome assembly for the duckweed Spirodela intermedia, integrating cytogenetic maps, PacBio and Oxford Nanopore libraries.</title>
        <authorList>
            <person name="Hoang P.T.N."/>
            <person name="Fiebig A."/>
            <person name="Novak P."/>
            <person name="Macas J."/>
            <person name="Cao H.X."/>
            <person name="Stepanenko A."/>
            <person name="Chen G."/>
            <person name="Borisjuk N."/>
            <person name="Scholz U."/>
            <person name="Schubert I."/>
        </authorList>
    </citation>
    <scope>NUCLEOTIDE SEQUENCE [LARGE SCALE GENOMIC DNA]</scope>
</reference>
<dbReference type="Gene3D" id="2.160.20.10">
    <property type="entry name" value="Single-stranded right-handed beta-helix, Pectin lyase-like"/>
    <property type="match status" value="1"/>
</dbReference>
<protein>
    <recommendedName>
        <fullName evidence="4">Pectinesterase catalytic domain-containing protein</fullName>
    </recommendedName>
</protein>
<comment type="pathway">
    <text evidence="1">Glycan metabolism; pectin degradation; 2-dehydro-3-deoxy-D-gluconate from pectin: step 1/5.</text>
</comment>
<evidence type="ECO:0000256" key="1">
    <source>
        <dbReference type="ARBA" id="ARBA00005184"/>
    </source>
</evidence>
<dbReference type="InterPro" id="IPR000070">
    <property type="entry name" value="Pectinesterase_cat"/>
</dbReference>
<keyword evidence="3" id="KW-0063">Aspartyl esterase</keyword>
<evidence type="ECO:0000259" key="4">
    <source>
        <dbReference type="Pfam" id="PF01095"/>
    </source>
</evidence>
<evidence type="ECO:0000256" key="2">
    <source>
        <dbReference type="ARBA" id="ARBA00022801"/>
    </source>
</evidence>